<gene>
    <name evidence="2" type="ORF">Tci_017792</name>
</gene>
<name>A0A6L2KD54_TANCI</name>
<accession>A0A6L2KD54</accession>
<reference evidence="2" key="1">
    <citation type="journal article" date="2019" name="Sci. Rep.">
        <title>Draft genome of Tanacetum cinerariifolium, the natural source of mosquito coil.</title>
        <authorList>
            <person name="Yamashiro T."/>
            <person name="Shiraishi A."/>
            <person name="Satake H."/>
            <person name="Nakayama K."/>
        </authorList>
    </citation>
    <scope>NUCLEOTIDE SEQUENCE</scope>
</reference>
<proteinExistence type="predicted"/>
<feature type="region of interest" description="Disordered" evidence="1">
    <location>
        <begin position="604"/>
        <end position="655"/>
    </location>
</feature>
<protein>
    <submittedName>
        <fullName evidence="2">Uncharacterized protein</fullName>
    </submittedName>
</protein>
<feature type="compositionally biased region" description="Basic and acidic residues" evidence="1">
    <location>
        <begin position="610"/>
        <end position="643"/>
    </location>
</feature>
<comment type="caution">
    <text evidence="2">The sequence shown here is derived from an EMBL/GenBank/DDBJ whole genome shotgun (WGS) entry which is preliminary data.</text>
</comment>
<sequence length="655" mass="75071">MSWYSRCSWCGAPNIFVRPISLFGCGDPLEDGVRCQRCTCKWCGYGLREGIWWFYASSDGNSSIDDPNPNSFNEPPNVFTHPSQPQYESNSYELCGNDSRYGYDCPPRFPLREQTANLPHQEMSIQDMEDLKKQYLIEMKSKFNGMSIEINKKKELQQLDQAANLSAYTTEPSRCFNSFCYDDDDYEESTFPLNENISQMPSSIAITPVLPTMDPENSLIMGDEDLNTILEKETDEVIKSSVEDLVPILSESEDTSGSDSEYDLSSCDDFSPIDVSEGKFMTFSNPLFDSNEDFTSSDDESLSDEDVPEDKVKIYSNPLFEFDDKYISSDVNPLFDEVLENIENKDSYDSNFNEPDLLVTPFTNTNDDECFDPGCDIDEIDAFLDIHFNPFVEIPYGKIKVHIKVLSMLWGERLPIQTVRGRCVDVDDSGPIFDKEPEQKVQNNDRYDVFAIDCQHPEQSESVHNTYLLEQDAQNVSIESMDMNYDSEQIDQHDEDVNLAKELDMNYDSEQIDQNDEDIDLAKERELLASLIAKLKCEIDESKNRNTLLEISNKVLVEKLKSEIADFKNKNKSLTEANNKLSVENDQLYADYKKSKAELQRYMEAGHTGNKHEEPTTKPRIKHDEKEYASDKQETSSDDRETDQGDNQITRNEKS</sequence>
<organism evidence="2">
    <name type="scientific">Tanacetum cinerariifolium</name>
    <name type="common">Dalmatian daisy</name>
    <name type="synonym">Chrysanthemum cinerariifolium</name>
    <dbReference type="NCBI Taxonomy" id="118510"/>
    <lineage>
        <taxon>Eukaryota</taxon>
        <taxon>Viridiplantae</taxon>
        <taxon>Streptophyta</taxon>
        <taxon>Embryophyta</taxon>
        <taxon>Tracheophyta</taxon>
        <taxon>Spermatophyta</taxon>
        <taxon>Magnoliopsida</taxon>
        <taxon>eudicotyledons</taxon>
        <taxon>Gunneridae</taxon>
        <taxon>Pentapetalae</taxon>
        <taxon>asterids</taxon>
        <taxon>campanulids</taxon>
        <taxon>Asterales</taxon>
        <taxon>Asteraceae</taxon>
        <taxon>Asteroideae</taxon>
        <taxon>Anthemideae</taxon>
        <taxon>Anthemidinae</taxon>
        <taxon>Tanacetum</taxon>
    </lineage>
</organism>
<evidence type="ECO:0000256" key="1">
    <source>
        <dbReference type="SAM" id="MobiDB-lite"/>
    </source>
</evidence>
<dbReference type="AlphaFoldDB" id="A0A6L2KD54"/>
<dbReference type="EMBL" id="BKCJ010002039">
    <property type="protein sequence ID" value="GEU45814.1"/>
    <property type="molecule type" value="Genomic_DNA"/>
</dbReference>
<feature type="compositionally biased region" description="Polar residues" evidence="1">
    <location>
        <begin position="645"/>
        <end position="655"/>
    </location>
</feature>
<evidence type="ECO:0000313" key="2">
    <source>
        <dbReference type="EMBL" id="GEU45814.1"/>
    </source>
</evidence>